<dbReference type="GO" id="GO:0005829">
    <property type="term" value="C:cytosol"/>
    <property type="evidence" value="ECO:0007669"/>
    <property type="project" value="TreeGrafter"/>
</dbReference>
<dbReference type="PANTHER" id="PTHR30231">
    <property type="entry name" value="DNA POLYMERASE III SUBUNIT EPSILON"/>
    <property type="match status" value="1"/>
</dbReference>
<reference evidence="2 3" key="1">
    <citation type="submission" date="2014-03" db="EMBL/GenBank/DDBJ databases">
        <title>Genomics of Bifidobacteria.</title>
        <authorList>
            <person name="Ventura M."/>
            <person name="Milani C."/>
            <person name="Lugli G.A."/>
        </authorList>
    </citation>
    <scope>NUCLEOTIDE SEQUENCE [LARGE SCALE GENOMIC DNA]</scope>
    <source>
        <strain evidence="2 3">LMG 10738</strain>
    </source>
</reference>
<dbReference type="InterPro" id="IPR036397">
    <property type="entry name" value="RNaseH_sf"/>
</dbReference>
<dbReference type="GO" id="GO:0008408">
    <property type="term" value="F:3'-5' exonuclease activity"/>
    <property type="evidence" value="ECO:0007669"/>
    <property type="project" value="TreeGrafter"/>
</dbReference>
<evidence type="ECO:0000313" key="3">
    <source>
        <dbReference type="Proteomes" id="UP000029067"/>
    </source>
</evidence>
<dbReference type="InterPro" id="IPR012337">
    <property type="entry name" value="RNaseH-like_sf"/>
</dbReference>
<feature type="domain" description="Exonuclease" evidence="1">
    <location>
        <begin position="1"/>
        <end position="182"/>
    </location>
</feature>
<evidence type="ECO:0000313" key="2">
    <source>
        <dbReference type="EMBL" id="KFI64558.1"/>
    </source>
</evidence>
<evidence type="ECO:0000259" key="1">
    <source>
        <dbReference type="SMART" id="SM00479"/>
    </source>
</evidence>
<dbReference type="GO" id="GO:0003676">
    <property type="term" value="F:nucleic acid binding"/>
    <property type="evidence" value="ECO:0007669"/>
    <property type="project" value="InterPro"/>
</dbReference>
<dbReference type="SMART" id="SM00479">
    <property type="entry name" value="EXOIII"/>
    <property type="match status" value="1"/>
</dbReference>
<keyword evidence="2" id="KW-0378">Hydrolase</keyword>
<comment type="caution">
    <text evidence="2">The sequence shown here is derived from an EMBL/GenBank/DDBJ whole genome shotgun (WGS) entry which is preliminary data.</text>
</comment>
<keyword evidence="3" id="KW-1185">Reference proteome</keyword>
<protein>
    <submittedName>
        <fullName evidence="2">Exonuclease</fullName>
    </submittedName>
</protein>
<proteinExistence type="predicted"/>
<dbReference type="STRING" id="1688.BCUN_2011"/>
<keyword evidence="2" id="KW-0269">Exonuclease</keyword>
<sequence>MALDFTAVQVALGAKDAICAIGAVRVRDGKIVETYRQLINPGMGEFMERYVKTNGRITAEDVQDAPSFAQAWPGFMTFLGDDVMAVFERPQSVRAVLDLELARAALGAPCNGVFDVRDFFDTSYPDPAMRGKGTYVDMQSTLYAAERVVLRVLKRRPDTHDVVADATAIARIAVDLCHAWNADSLVQADAISVQERQKEGDIYTAFLPSLSGESPSWVDPALRRPEGYAHPVRAFRGWGGWRRAPEVQLRPVPPLTAGDERPEVTGAELRETRLEAGLSVEAMAVAAECSATEVLRFEMMDVSDSERAWAYADAVRFALKDLREEAWGVAEDIMEAYRRRRLNCALYVDYYRDQADYDRFHADGKRYELVNYRQRCAVVDLGMEGYSAFLRYRE</sequence>
<dbReference type="AlphaFoldDB" id="A0A087B0K8"/>
<dbReference type="SUPFAM" id="SSF53098">
    <property type="entry name" value="Ribonuclease H-like"/>
    <property type="match status" value="1"/>
</dbReference>
<dbReference type="Proteomes" id="UP000029067">
    <property type="component" value="Unassembled WGS sequence"/>
</dbReference>
<dbReference type="eggNOG" id="COG0847">
    <property type="taxonomic scope" value="Bacteria"/>
</dbReference>
<accession>A0A087B0K8</accession>
<dbReference type="Pfam" id="PF00929">
    <property type="entry name" value="RNase_T"/>
    <property type="match status" value="1"/>
</dbReference>
<dbReference type="EMBL" id="JGYV01000004">
    <property type="protein sequence ID" value="KFI64558.1"/>
    <property type="molecule type" value="Genomic_DNA"/>
</dbReference>
<dbReference type="OrthoDB" id="9803913at2"/>
<dbReference type="InterPro" id="IPR013520">
    <property type="entry name" value="Ribonucl_H"/>
</dbReference>
<organism evidence="2 3">
    <name type="scientific">Bifidobacterium cuniculi</name>
    <dbReference type="NCBI Taxonomy" id="1688"/>
    <lineage>
        <taxon>Bacteria</taxon>
        <taxon>Bacillati</taxon>
        <taxon>Actinomycetota</taxon>
        <taxon>Actinomycetes</taxon>
        <taxon>Bifidobacteriales</taxon>
        <taxon>Bifidobacteriaceae</taxon>
        <taxon>Bifidobacterium</taxon>
    </lineage>
</organism>
<dbReference type="PANTHER" id="PTHR30231:SF42">
    <property type="entry name" value="EXONUCLEASE"/>
    <property type="match status" value="1"/>
</dbReference>
<name>A0A087B0K8_9BIFI</name>
<gene>
    <name evidence="2" type="ORF">BCUN_2011</name>
</gene>
<dbReference type="RefSeq" id="WP_051920722.1">
    <property type="nucleotide sequence ID" value="NZ_JGYV01000004.1"/>
</dbReference>
<dbReference type="Gene3D" id="3.30.420.10">
    <property type="entry name" value="Ribonuclease H-like superfamily/Ribonuclease H"/>
    <property type="match status" value="1"/>
</dbReference>
<keyword evidence="2" id="KW-0540">Nuclease</keyword>